<reference evidence="3" key="1">
    <citation type="submission" date="2020-04" db="EMBL/GenBank/DDBJ databases">
        <authorList>
            <person name="Chiriac C."/>
            <person name="Salcher M."/>
            <person name="Ghai R."/>
            <person name="Kavagutti S V."/>
        </authorList>
    </citation>
    <scope>NUCLEOTIDE SEQUENCE</scope>
</reference>
<dbReference type="Gene3D" id="2.70.40.10">
    <property type="match status" value="1"/>
</dbReference>
<name>A0A6J5MDZ6_9CAUD</name>
<dbReference type="Pfam" id="PF22769">
    <property type="entry name" value="DCD"/>
    <property type="match status" value="1"/>
</dbReference>
<gene>
    <name evidence="3" type="ORF">UFOVP470_63</name>
</gene>
<dbReference type="InterPro" id="IPR036157">
    <property type="entry name" value="dUTPase-like_sf"/>
</dbReference>
<dbReference type="InterPro" id="IPR033704">
    <property type="entry name" value="dUTPase_trimeric"/>
</dbReference>
<keyword evidence="1" id="KW-0378">Hydrolase</keyword>
<dbReference type="InterPro" id="IPR011962">
    <property type="entry name" value="dCTP_deaminase"/>
</dbReference>
<organism evidence="3">
    <name type="scientific">uncultured Caudovirales phage</name>
    <dbReference type="NCBI Taxonomy" id="2100421"/>
    <lineage>
        <taxon>Viruses</taxon>
        <taxon>Duplodnaviria</taxon>
        <taxon>Heunggongvirae</taxon>
        <taxon>Uroviricota</taxon>
        <taxon>Caudoviricetes</taxon>
        <taxon>Peduoviridae</taxon>
        <taxon>Maltschvirus</taxon>
        <taxon>Maltschvirus maltsch</taxon>
    </lineage>
</organism>
<accession>A0A6J5MDZ6</accession>
<dbReference type="GO" id="GO:0008829">
    <property type="term" value="F:dCTP deaminase activity"/>
    <property type="evidence" value="ECO:0007669"/>
    <property type="project" value="InterPro"/>
</dbReference>
<evidence type="ECO:0000256" key="1">
    <source>
        <dbReference type="ARBA" id="ARBA00022801"/>
    </source>
</evidence>
<dbReference type="EMBL" id="LR796429">
    <property type="protein sequence ID" value="CAB4144814.1"/>
    <property type="molecule type" value="Genomic_DNA"/>
</dbReference>
<protein>
    <submittedName>
        <fullName evidence="3">Dcd Deoxycytidine deaminase</fullName>
    </submittedName>
</protein>
<dbReference type="GO" id="GO:0006229">
    <property type="term" value="P:dUTP biosynthetic process"/>
    <property type="evidence" value="ECO:0007669"/>
    <property type="project" value="InterPro"/>
</dbReference>
<dbReference type="PANTHER" id="PTHR42680">
    <property type="entry name" value="DCTP DEAMINASE"/>
    <property type="match status" value="1"/>
</dbReference>
<keyword evidence="2" id="KW-0546">Nucleotide metabolism</keyword>
<dbReference type="CDD" id="cd07557">
    <property type="entry name" value="trimeric_dUTPase"/>
    <property type="match status" value="1"/>
</dbReference>
<dbReference type="NCBIfam" id="TIGR02274">
    <property type="entry name" value="dCTP_deam"/>
    <property type="match status" value="1"/>
</dbReference>
<evidence type="ECO:0000313" key="3">
    <source>
        <dbReference type="EMBL" id="CAB4144814.1"/>
    </source>
</evidence>
<evidence type="ECO:0000256" key="2">
    <source>
        <dbReference type="ARBA" id="ARBA00023080"/>
    </source>
</evidence>
<sequence length="151" mass="16700">MILPAQMIAMREALISPFAERSSAYGMTYGLGPAGYDVRIAESLMLEPGTFSLASTIEYFQMPTDLIAFVHDKSTWARRGLSLFNTVIEPGWKGWLTLELTNHSDRSITLAAGMPIAQIIWHQLMDDTAQPYDGKYQNQKAGAQPALFAGK</sequence>
<dbReference type="SUPFAM" id="SSF51283">
    <property type="entry name" value="dUTPase-like"/>
    <property type="match status" value="1"/>
</dbReference>
<dbReference type="PANTHER" id="PTHR42680:SF3">
    <property type="entry name" value="DCTP DEAMINASE"/>
    <property type="match status" value="1"/>
</dbReference>
<proteinExistence type="predicted"/>